<feature type="region of interest" description="Disordered" evidence="1">
    <location>
        <begin position="1"/>
        <end position="44"/>
    </location>
</feature>
<proteinExistence type="predicted"/>
<dbReference type="EMBL" id="BMAV01024673">
    <property type="protein sequence ID" value="GFS35179.1"/>
    <property type="molecule type" value="Genomic_DNA"/>
</dbReference>
<gene>
    <name evidence="2" type="ORF">TNIN_399851</name>
</gene>
<protein>
    <submittedName>
        <fullName evidence="2">Uncharacterized protein</fullName>
    </submittedName>
</protein>
<comment type="caution">
    <text evidence="2">The sequence shown here is derived from an EMBL/GenBank/DDBJ whole genome shotgun (WGS) entry which is preliminary data.</text>
</comment>
<dbReference type="Proteomes" id="UP000886998">
    <property type="component" value="Unassembled WGS sequence"/>
</dbReference>
<feature type="compositionally biased region" description="Polar residues" evidence="1">
    <location>
        <begin position="33"/>
        <end position="44"/>
    </location>
</feature>
<dbReference type="AlphaFoldDB" id="A0A8X6M8S6"/>
<accession>A0A8X6M8S6</accession>
<evidence type="ECO:0000256" key="1">
    <source>
        <dbReference type="SAM" id="MobiDB-lite"/>
    </source>
</evidence>
<evidence type="ECO:0000313" key="3">
    <source>
        <dbReference type="Proteomes" id="UP000886998"/>
    </source>
</evidence>
<evidence type="ECO:0000313" key="2">
    <source>
        <dbReference type="EMBL" id="GFS35179.1"/>
    </source>
</evidence>
<keyword evidence="3" id="KW-1185">Reference proteome</keyword>
<organism evidence="2 3">
    <name type="scientific">Trichonephila inaurata madagascariensis</name>
    <dbReference type="NCBI Taxonomy" id="2747483"/>
    <lineage>
        <taxon>Eukaryota</taxon>
        <taxon>Metazoa</taxon>
        <taxon>Ecdysozoa</taxon>
        <taxon>Arthropoda</taxon>
        <taxon>Chelicerata</taxon>
        <taxon>Arachnida</taxon>
        <taxon>Araneae</taxon>
        <taxon>Araneomorphae</taxon>
        <taxon>Entelegynae</taxon>
        <taxon>Araneoidea</taxon>
        <taxon>Nephilidae</taxon>
        <taxon>Trichonephila</taxon>
        <taxon>Trichonephila inaurata</taxon>
    </lineage>
</organism>
<sequence>MLKETPDVEASFTELENSEVENNNSIEPVARASSLSCQQETPSRQAISEEALMGIWHPGKADRSKNSVAIASKFLCVGNVILNVVHKAVHTFLTMMHAVHLAMPNKLATVLNSPDNPSYTNVTATRLLR</sequence>
<reference evidence="2" key="1">
    <citation type="submission" date="2020-08" db="EMBL/GenBank/DDBJ databases">
        <title>Multicomponent nature underlies the extraordinary mechanical properties of spider dragline silk.</title>
        <authorList>
            <person name="Kono N."/>
            <person name="Nakamura H."/>
            <person name="Mori M."/>
            <person name="Yoshida Y."/>
            <person name="Ohtoshi R."/>
            <person name="Malay A.D."/>
            <person name="Moran D.A.P."/>
            <person name="Tomita M."/>
            <person name="Numata K."/>
            <person name="Arakawa K."/>
        </authorList>
    </citation>
    <scope>NUCLEOTIDE SEQUENCE</scope>
</reference>
<name>A0A8X6M8S6_9ARAC</name>